<keyword evidence="2" id="KW-0677">Repeat</keyword>
<evidence type="ECO:0000313" key="7">
    <source>
        <dbReference type="Ensembl" id="ENSCSAVP00000010271.1"/>
    </source>
</evidence>
<reference evidence="7" key="2">
    <citation type="submission" date="2025-08" db="UniProtKB">
        <authorList>
            <consortium name="Ensembl"/>
        </authorList>
    </citation>
    <scope>IDENTIFICATION</scope>
</reference>
<feature type="domain" description="Sushi" evidence="6">
    <location>
        <begin position="146"/>
        <end position="211"/>
    </location>
</feature>
<dbReference type="PANTHER" id="PTHR19325">
    <property type="entry name" value="COMPLEMENT COMPONENT-RELATED SUSHI DOMAIN-CONTAINING"/>
    <property type="match status" value="1"/>
</dbReference>
<evidence type="ECO:0000256" key="5">
    <source>
        <dbReference type="PROSITE-ProRule" id="PRU00302"/>
    </source>
</evidence>
<reference evidence="8" key="1">
    <citation type="submission" date="2003-08" db="EMBL/GenBank/DDBJ databases">
        <authorList>
            <person name="Birren B."/>
            <person name="Nusbaum C."/>
            <person name="Abebe A."/>
            <person name="Abouelleil A."/>
            <person name="Adekoya E."/>
            <person name="Ait-zahra M."/>
            <person name="Allen N."/>
            <person name="Allen T."/>
            <person name="An P."/>
            <person name="Anderson M."/>
            <person name="Anderson S."/>
            <person name="Arachchi H."/>
            <person name="Armbruster J."/>
            <person name="Bachantsang P."/>
            <person name="Baldwin J."/>
            <person name="Barry A."/>
            <person name="Bayul T."/>
            <person name="Blitshsteyn B."/>
            <person name="Bloom T."/>
            <person name="Blye J."/>
            <person name="Boguslavskiy L."/>
            <person name="Borowsky M."/>
            <person name="Boukhgalter B."/>
            <person name="Brunache A."/>
            <person name="Butler J."/>
            <person name="Calixte N."/>
            <person name="Calvo S."/>
            <person name="Camarata J."/>
            <person name="Campo K."/>
            <person name="Chang J."/>
            <person name="Cheshatsang Y."/>
            <person name="Citroen M."/>
            <person name="Collymore A."/>
            <person name="Considine T."/>
            <person name="Cook A."/>
            <person name="Cooke P."/>
            <person name="Corum B."/>
            <person name="Cuomo C."/>
            <person name="David R."/>
            <person name="Dawoe T."/>
            <person name="Degray S."/>
            <person name="Dodge S."/>
            <person name="Dooley K."/>
            <person name="Dorje P."/>
            <person name="Dorjee K."/>
            <person name="Dorris L."/>
            <person name="Duffey N."/>
            <person name="Dupes A."/>
            <person name="Elkins T."/>
            <person name="Engels R."/>
            <person name="Erickson J."/>
            <person name="Farina A."/>
            <person name="Faro S."/>
            <person name="Ferreira P."/>
            <person name="Fischer H."/>
            <person name="Fitzgerald M."/>
            <person name="Foley K."/>
            <person name="Gage D."/>
            <person name="Galagan J."/>
            <person name="Gearin G."/>
            <person name="Gnerre S."/>
            <person name="Gnirke A."/>
            <person name="Goyette A."/>
            <person name="Graham J."/>
            <person name="Grandbois E."/>
            <person name="Gyaltsen K."/>
            <person name="Hafez N."/>
            <person name="Hagopian D."/>
            <person name="Hagos B."/>
            <person name="Hall J."/>
            <person name="Hatcher B."/>
            <person name="Heller A."/>
            <person name="Higgins H."/>
            <person name="Honan T."/>
            <person name="Horn A."/>
            <person name="Houde N."/>
            <person name="Hughes L."/>
            <person name="Hulme W."/>
            <person name="Husby E."/>
            <person name="Iliev I."/>
            <person name="Jaffe D."/>
            <person name="Jones C."/>
            <person name="Kamal M."/>
            <person name="Kamat A."/>
            <person name="Kamvysselis M."/>
            <person name="Karlsson E."/>
            <person name="Kells C."/>
            <person name="Kieu A."/>
            <person name="Kisner P."/>
            <person name="Kodira C."/>
            <person name="Kulbokas E."/>
            <person name="Labutti K."/>
            <person name="Lama D."/>
            <person name="Landers T."/>
            <person name="Leger J."/>
            <person name="Levine S."/>
            <person name="Lewis D."/>
            <person name="Lewis T."/>
            <person name="Lindblad-toh K."/>
            <person name="Liu X."/>
            <person name="Lokyitsang T."/>
            <person name="Lokyitsang Y."/>
            <person name="Lucien O."/>
            <person name="Lui A."/>
            <person name="Ma L.J."/>
            <person name="Mabbitt R."/>
            <person name="Macdonald J."/>
            <person name="Maclean C."/>
            <person name="Major J."/>
            <person name="Manning J."/>
            <person name="Marabella R."/>
            <person name="Maru K."/>
            <person name="Matthews C."/>
            <person name="Mauceli E."/>
            <person name="Mccarthy M."/>
            <person name="Mcdonough S."/>
            <person name="Mcghee T."/>
            <person name="Meldrim J."/>
            <person name="Meneus L."/>
            <person name="Mesirov J."/>
            <person name="Mihalev A."/>
            <person name="Mihova T."/>
            <person name="Mikkelsen T."/>
            <person name="Mlenga V."/>
            <person name="Moru K."/>
            <person name="Mozes J."/>
            <person name="Mulrain L."/>
            <person name="Munson G."/>
            <person name="Naylor J."/>
            <person name="Newes C."/>
            <person name="Nguyen C."/>
            <person name="Nguyen N."/>
            <person name="Nguyen T."/>
            <person name="Nicol R."/>
            <person name="Nielsen C."/>
            <person name="Nizzari M."/>
            <person name="Norbu C."/>
            <person name="Norbu N."/>
            <person name="O'donnell P."/>
            <person name="Okoawo O."/>
            <person name="O'leary S."/>
            <person name="Omotosho B."/>
            <person name="O'neill K."/>
            <person name="Osman S."/>
            <person name="Parker S."/>
            <person name="Perrin D."/>
            <person name="Phunkhang P."/>
            <person name="Piqani B."/>
            <person name="Purcell S."/>
            <person name="Rachupka T."/>
            <person name="Ramasamy U."/>
            <person name="Rameau R."/>
            <person name="Ray V."/>
            <person name="Raymond C."/>
            <person name="Retta R."/>
            <person name="Richardson S."/>
            <person name="Rise C."/>
            <person name="Rodriguez J."/>
            <person name="Rogers J."/>
            <person name="Rogov P."/>
            <person name="Rutman M."/>
            <person name="Schupbach R."/>
            <person name="Seaman C."/>
            <person name="Settipalli S."/>
            <person name="Sharpe T."/>
            <person name="Sheridan J."/>
            <person name="Sherpa N."/>
            <person name="Shi J."/>
            <person name="Smirnov S."/>
            <person name="Smith C."/>
            <person name="Sougnez C."/>
            <person name="Spencer B."/>
            <person name="Stalker J."/>
            <person name="Stange-thomann N."/>
            <person name="Stavropoulos S."/>
            <person name="Stetson K."/>
            <person name="Stone C."/>
            <person name="Stone S."/>
            <person name="Stubbs M."/>
            <person name="Talamas J."/>
            <person name="Tchuinga P."/>
            <person name="Tenzing P."/>
            <person name="Tesfaye S."/>
            <person name="Theodore J."/>
            <person name="Thoulutsang Y."/>
            <person name="Topham K."/>
            <person name="Towey S."/>
            <person name="Tsamla T."/>
            <person name="Tsomo N."/>
            <person name="Vallee D."/>
            <person name="Vassiliev H."/>
            <person name="Venkataraman V."/>
            <person name="Vinson J."/>
            <person name="Vo A."/>
            <person name="Wade C."/>
            <person name="Wang S."/>
            <person name="Wangchuk T."/>
            <person name="Wangdi T."/>
            <person name="Whittaker C."/>
            <person name="Wilkinson J."/>
            <person name="Wu Y."/>
            <person name="Wyman D."/>
            <person name="Yadav S."/>
            <person name="Yang S."/>
            <person name="Yang X."/>
            <person name="Yeager S."/>
            <person name="Yee E."/>
            <person name="Young G."/>
            <person name="Zainoun J."/>
            <person name="Zembeck L."/>
            <person name="Zimmer A."/>
            <person name="Zody M."/>
            <person name="Lander E."/>
        </authorList>
    </citation>
    <scope>NUCLEOTIDE SEQUENCE [LARGE SCALE GENOMIC DNA]</scope>
</reference>
<feature type="domain" description="Sushi" evidence="6">
    <location>
        <begin position="16"/>
        <end position="81"/>
    </location>
</feature>
<dbReference type="CDD" id="cd00033">
    <property type="entry name" value="CCP"/>
    <property type="match status" value="4"/>
</dbReference>
<dbReference type="SMART" id="SM00032">
    <property type="entry name" value="CCP"/>
    <property type="match status" value="4"/>
</dbReference>
<dbReference type="InParanoid" id="H2YY60"/>
<dbReference type="InterPro" id="IPR035976">
    <property type="entry name" value="Sushi/SCR/CCP_sf"/>
</dbReference>
<dbReference type="PROSITE" id="PS50923">
    <property type="entry name" value="SUSHI"/>
    <property type="match status" value="4"/>
</dbReference>
<evidence type="ECO:0000256" key="2">
    <source>
        <dbReference type="ARBA" id="ARBA00022737"/>
    </source>
</evidence>
<keyword evidence="8" id="KW-1185">Reference proteome</keyword>
<organism evidence="7 8">
    <name type="scientific">Ciona savignyi</name>
    <name type="common">Pacific transparent sea squirt</name>
    <dbReference type="NCBI Taxonomy" id="51511"/>
    <lineage>
        <taxon>Eukaryota</taxon>
        <taxon>Metazoa</taxon>
        <taxon>Chordata</taxon>
        <taxon>Tunicata</taxon>
        <taxon>Ascidiacea</taxon>
        <taxon>Phlebobranchia</taxon>
        <taxon>Cionidae</taxon>
        <taxon>Ciona</taxon>
    </lineage>
</organism>
<accession>H2YY60</accession>
<dbReference type="GeneTree" id="ENSGT00940000165024"/>
<reference evidence="7" key="3">
    <citation type="submission" date="2025-09" db="UniProtKB">
        <authorList>
            <consortium name="Ensembl"/>
        </authorList>
    </citation>
    <scope>IDENTIFICATION</scope>
</reference>
<sequence length="287" mass="29194">TQAGAWSSPAPTCQPITCIPQQTPPLNGLVSCTSGNSIGSVCTFVCSPGYTLTGSGSTTCNDDFDGDITGVWSTPPPTCRQNDCSPPHSAPLHGSVSCSDGVQVGSQCEFGCDFGYATVGSSLSSCDALNGSEPAWSHPAPVCIQVTCVPPQAAPTNGQVSCTNANNADSVCTFQCDGGYQMSGSASTTCNDDFDDDVFGIWTNPAPTCSRQQCSPPHTNPSNGSVSCSDGSNLGSQCEFACQLGFTLVGAALSSCAQSNGNPPDWTAPAPICTPVVCTEQRAPMNG</sequence>
<dbReference type="InterPro" id="IPR000436">
    <property type="entry name" value="Sushi_SCR_CCP_dom"/>
</dbReference>
<dbReference type="eggNOG" id="KOG4297">
    <property type="taxonomic scope" value="Eukaryota"/>
</dbReference>
<dbReference type="STRING" id="51511.ENSCSAVP00000010271"/>
<dbReference type="Gene3D" id="2.10.70.10">
    <property type="entry name" value="Complement Module, domain 1"/>
    <property type="match status" value="4"/>
</dbReference>
<feature type="domain" description="Sushi" evidence="6">
    <location>
        <begin position="212"/>
        <end position="275"/>
    </location>
</feature>
<evidence type="ECO:0000313" key="8">
    <source>
        <dbReference type="Proteomes" id="UP000007875"/>
    </source>
</evidence>
<evidence type="ECO:0000259" key="6">
    <source>
        <dbReference type="PROSITE" id="PS50923"/>
    </source>
</evidence>
<keyword evidence="1 5" id="KW-0768">Sushi</keyword>
<dbReference type="Ensembl" id="ENSCSAVT00000010396.1">
    <property type="protein sequence ID" value="ENSCSAVP00000010271.1"/>
    <property type="gene ID" value="ENSCSAVG00000006055.1"/>
</dbReference>
<comment type="caution">
    <text evidence="5">Lacks conserved residue(s) required for the propagation of feature annotation.</text>
</comment>
<feature type="domain" description="Sushi" evidence="6">
    <location>
        <begin position="82"/>
        <end position="145"/>
    </location>
</feature>
<dbReference type="OMA" id="ATRFSYE"/>
<dbReference type="PANTHER" id="PTHR19325:SF567">
    <property type="entry name" value="SUSHI, VON WILLEBRAND FACTOR TYPE A, EGF AND PENTRAXIN DOMAIN-CONTAINING PROTEIN 1-LIKE"/>
    <property type="match status" value="1"/>
</dbReference>
<keyword evidence="3" id="KW-1015">Disulfide bond</keyword>
<protein>
    <recommendedName>
        <fullName evidence="6">Sushi domain-containing protein</fullName>
    </recommendedName>
</protein>
<dbReference type="Proteomes" id="UP000007875">
    <property type="component" value="Unassembled WGS sequence"/>
</dbReference>
<evidence type="ECO:0000256" key="1">
    <source>
        <dbReference type="ARBA" id="ARBA00022659"/>
    </source>
</evidence>
<dbReference type="SUPFAM" id="SSF57535">
    <property type="entry name" value="Complement control module/SCR domain"/>
    <property type="match status" value="4"/>
</dbReference>
<name>H2YY60_CIOSA</name>
<keyword evidence="4" id="KW-0325">Glycoprotein</keyword>
<proteinExistence type="predicted"/>
<dbReference type="AlphaFoldDB" id="H2YY60"/>
<dbReference type="Pfam" id="PF00084">
    <property type="entry name" value="Sushi"/>
    <property type="match status" value="4"/>
</dbReference>
<dbReference type="InterPro" id="IPR050350">
    <property type="entry name" value="Compl-Cell_Adhes-Reg"/>
</dbReference>
<evidence type="ECO:0000256" key="3">
    <source>
        <dbReference type="ARBA" id="ARBA00023157"/>
    </source>
</evidence>
<dbReference type="HOGENOM" id="CLU_971575_0_0_1"/>
<evidence type="ECO:0000256" key="4">
    <source>
        <dbReference type="ARBA" id="ARBA00023180"/>
    </source>
</evidence>